<sequence>MSPTEPPQIEMHQQHKAASDLRVLGARPLPNSCCSGVVDVNYGRKGTRSMDQSLLVSGLSHHDRCPCPTRHPVSGPAGTPGADHFQYLPYTCSSEDSQAADPVWLLMDHNVT</sequence>
<reference evidence="1 2" key="1">
    <citation type="submission" date="2019-03" db="EMBL/GenBank/DDBJ databases">
        <title>First draft genome of Liparis tanakae, snailfish: a comprehensive survey of snailfish specific genes.</title>
        <authorList>
            <person name="Kim W."/>
            <person name="Song I."/>
            <person name="Jeong J.-H."/>
            <person name="Kim D."/>
            <person name="Kim S."/>
            <person name="Ryu S."/>
            <person name="Song J.Y."/>
            <person name="Lee S.K."/>
        </authorList>
    </citation>
    <scope>NUCLEOTIDE SEQUENCE [LARGE SCALE GENOMIC DNA]</scope>
    <source>
        <tissue evidence="1">Muscle</tissue>
    </source>
</reference>
<protein>
    <submittedName>
        <fullName evidence="1">Uncharacterized protein</fullName>
    </submittedName>
</protein>
<evidence type="ECO:0000313" key="1">
    <source>
        <dbReference type="EMBL" id="TNN33836.1"/>
    </source>
</evidence>
<proteinExistence type="predicted"/>
<evidence type="ECO:0000313" key="2">
    <source>
        <dbReference type="Proteomes" id="UP000314294"/>
    </source>
</evidence>
<dbReference type="Proteomes" id="UP000314294">
    <property type="component" value="Unassembled WGS sequence"/>
</dbReference>
<dbReference type="AlphaFoldDB" id="A0A4Z2EXZ8"/>
<keyword evidence="2" id="KW-1185">Reference proteome</keyword>
<name>A0A4Z2EXZ8_9TELE</name>
<comment type="caution">
    <text evidence="1">The sequence shown here is derived from an EMBL/GenBank/DDBJ whole genome shotgun (WGS) entry which is preliminary data.</text>
</comment>
<gene>
    <name evidence="1" type="ORF">EYF80_056002</name>
</gene>
<organism evidence="1 2">
    <name type="scientific">Liparis tanakae</name>
    <name type="common">Tanaka's snailfish</name>
    <dbReference type="NCBI Taxonomy" id="230148"/>
    <lineage>
        <taxon>Eukaryota</taxon>
        <taxon>Metazoa</taxon>
        <taxon>Chordata</taxon>
        <taxon>Craniata</taxon>
        <taxon>Vertebrata</taxon>
        <taxon>Euteleostomi</taxon>
        <taxon>Actinopterygii</taxon>
        <taxon>Neopterygii</taxon>
        <taxon>Teleostei</taxon>
        <taxon>Neoteleostei</taxon>
        <taxon>Acanthomorphata</taxon>
        <taxon>Eupercaria</taxon>
        <taxon>Perciformes</taxon>
        <taxon>Cottioidei</taxon>
        <taxon>Cottales</taxon>
        <taxon>Liparidae</taxon>
        <taxon>Liparis</taxon>
    </lineage>
</organism>
<accession>A0A4Z2EXZ8</accession>
<dbReference type="EMBL" id="SRLO01002115">
    <property type="protein sequence ID" value="TNN33836.1"/>
    <property type="molecule type" value="Genomic_DNA"/>
</dbReference>